<keyword evidence="7 9" id="KW-1133">Transmembrane helix</keyword>
<dbReference type="InterPro" id="IPR003593">
    <property type="entry name" value="AAA+_ATPase"/>
</dbReference>
<dbReference type="SMART" id="SM00382">
    <property type="entry name" value="AAA"/>
    <property type="match status" value="1"/>
</dbReference>
<evidence type="ECO:0000256" key="9">
    <source>
        <dbReference type="SAM" id="Phobius"/>
    </source>
</evidence>
<dbReference type="AlphaFoldDB" id="A0A9X3E3F7"/>
<evidence type="ECO:0000259" key="11">
    <source>
        <dbReference type="PROSITE" id="PS50929"/>
    </source>
</evidence>
<name>A0A9X3E3F7_9HYPH</name>
<dbReference type="RefSeq" id="WP_266339735.1">
    <property type="nucleotide sequence ID" value="NZ_JAPKNK010000007.1"/>
</dbReference>
<sequence>MHKLKSALGTVLRIALPYFRSSEMWIALGLLGIVIGLRLFNVWLDVKFNYWNNDFYTALQKKDWSTFAYQMFVVFSWIAALSIITTVYQLYFSQWLQIRWRNWLTHKYLDGWMSKGTHYRMRLTGNPADNPDQRIAEDADRFTDGFLSIGVALLGQIVTLVTFIFILWSLSSTAPLIIFGKSYAIPGYLVWLALGYAILGTLVTHWVGKPLVALSYQQQRYEADFRFALVRLRENGEEVALLKGEPAERVGLYDRFGSVLSNFYQIMSRTKKLTFLTAGYSQLAVIFPFILVSPLYFAGTLELGGLTQIASAFGTVQGALSFFVSAYSTLATWKAVVDRLDGFEHAIEHSEALEKQGPVLRPDGAGSDLVIRDLVVHLPDGREIVDVPQLTLAPRERVLLTGPSGSGKSSLFRALSGIWPFGNGQVHIPNGADLLTLPQGAYMPLGTIRAALAYPRDAETLATEQATEALEAVGLSRLVPELDVDVHWGNRLSGGEQQRIAIARAILAKPDWLLLDEATSALDEKAEAHVYNLIRERLPQTTVISIGHRSSLTALHDRFLELVENGGGGHVLVERQEAALQMA</sequence>
<evidence type="ECO:0000256" key="7">
    <source>
        <dbReference type="ARBA" id="ARBA00022989"/>
    </source>
</evidence>
<keyword evidence="6 12" id="KW-0067">ATP-binding</keyword>
<keyword evidence="13" id="KW-1185">Reference proteome</keyword>
<evidence type="ECO:0000256" key="2">
    <source>
        <dbReference type="ARBA" id="ARBA00005417"/>
    </source>
</evidence>
<protein>
    <submittedName>
        <fullName evidence="12">ABC transporter ATP-binding protein/permease</fullName>
    </submittedName>
</protein>
<feature type="transmembrane region" description="Helical" evidence="9">
    <location>
        <begin position="188"/>
        <end position="208"/>
    </location>
</feature>
<gene>
    <name evidence="12" type="ORF">OSH07_16280</name>
</gene>
<evidence type="ECO:0000259" key="10">
    <source>
        <dbReference type="PROSITE" id="PS50893"/>
    </source>
</evidence>
<dbReference type="GO" id="GO:0005886">
    <property type="term" value="C:plasma membrane"/>
    <property type="evidence" value="ECO:0007669"/>
    <property type="project" value="UniProtKB-SubCell"/>
</dbReference>
<evidence type="ECO:0000256" key="4">
    <source>
        <dbReference type="ARBA" id="ARBA00022692"/>
    </source>
</evidence>
<comment type="caution">
    <text evidence="12">The sequence shown here is derived from an EMBL/GenBank/DDBJ whole genome shotgun (WGS) entry which is preliminary data.</text>
</comment>
<comment type="subcellular location">
    <subcellularLocation>
        <location evidence="1">Cell membrane</location>
        <topology evidence="1">Multi-pass membrane protein</topology>
    </subcellularLocation>
</comment>
<dbReference type="InterPro" id="IPR027417">
    <property type="entry name" value="P-loop_NTPase"/>
</dbReference>
<accession>A0A9X3E3F7</accession>
<dbReference type="GO" id="GO:0016887">
    <property type="term" value="F:ATP hydrolysis activity"/>
    <property type="evidence" value="ECO:0007669"/>
    <property type="project" value="InterPro"/>
</dbReference>
<dbReference type="CDD" id="cd03223">
    <property type="entry name" value="ABCD_peroxisomal_ALDP"/>
    <property type="match status" value="1"/>
</dbReference>
<dbReference type="Pfam" id="PF00005">
    <property type="entry name" value="ABC_tran"/>
    <property type="match status" value="1"/>
</dbReference>
<dbReference type="PANTHER" id="PTHR11384">
    <property type="entry name" value="ATP-BINDING CASSETTE, SUB-FAMILY D MEMBER"/>
    <property type="match status" value="1"/>
</dbReference>
<evidence type="ECO:0000313" key="12">
    <source>
        <dbReference type="EMBL" id="MCX5570764.1"/>
    </source>
</evidence>
<evidence type="ECO:0000256" key="8">
    <source>
        <dbReference type="ARBA" id="ARBA00023136"/>
    </source>
</evidence>
<dbReference type="PROSITE" id="PS50929">
    <property type="entry name" value="ABC_TM1F"/>
    <property type="match status" value="1"/>
</dbReference>
<evidence type="ECO:0000313" key="13">
    <source>
        <dbReference type="Proteomes" id="UP001144805"/>
    </source>
</evidence>
<dbReference type="Pfam" id="PF06472">
    <property type="entry name" value="ABC_membrane_2"/>
    <property type="match status" value="1"/>
</dbReference>
<evidence type="ECO:0000256" key="6">
    <source>
        <dbReference type="ARBA" id="ARBA00022840"/>
    </source>
</evidence>
<evidence type="ECO:0000256" key="5">
    <source>
        <dbReference type="ARBA" id="ARBA00022741"/>
    </source>
</evidence>
<proteinExistence type="inferred from homology"/>
<dbReference type="InterPro" id="IPR011527">
    <property type="entry name" value="ABC1_TM_dom"/>
</dbReference>
<dbReference type="InterPro" id="IPR050835">
    <property type="entry name" value="ABC_transporter_sub-D"/>
</dbReference>
<feature type="domain" description="ABC transporter" evidence="10">
    <location>
        <begin position="369"/>
        <end position="582"/>
    </location>
</feature>
<keyword evidence="8 9" id="KW-0472">Membrane</keyword>
<dbReference type="Gene3D" id="1.20.1560.10">
    <property type="entry name" value="ABC transporter type 1, transmembrane domain"/>
    <property type="match status" value="1"/>
</dbReference>
<dbReference type="PANTHER" id="PTHR11384:SF59">
    <property type="entry name" value="LYSOSOMAL COBALAMIN TRANSPORTER ABCD4"/>
    <property type="match status" value="1"/>
</dbReference>
<dbReference type="InterPro" id="IPR003439">
    <property type="entry name" value="ABC_transporter-like_ATP-bd"/>
</dbReference>
<reference evidence="12" key="1">
    <citation type="submission" date="2022-11" db="EMBL/GenBank/DDBJ databases">
        <title>Biodiversity and phylogenetic relationships of bacteria.</title>
        <authorList>
            <person name="Machado R.A.R."/>
            <person name="Bhat A."/>
            <person name="Loulou A."/>
            <person name="Kallel S."/>
        </authorList>
    </citation>
    <scope>NUCLEOTIDE SEQUENCE</scope>
    <source>
        <strain evidence="12">K-TC2</strain>
    </source>
</reference>
<keyword evidence="5" id="KW-0547">Nucleotide-binding</keyword>
<dbReference type="SUPFAM" id="SSF90123">
    <property type="entry name" value="ABC transporter transmembrane region"/>
    <property type="match status" value="1"/>
</dbReference>
<comment type="similarity">
    <text evidence="2">Belongs to the ABC transporter superfamily.</text>
</comment>
<dbReference type="PROSITE" id="PS50893">
    <property type="entry name" value="ABC_TRANSPORTER_2"/>
    <property type="match status" value="1"/>
</dbReference>
<feature type="transmembrane region" description="Helical" evidence="9">
    <location>
        <begin position="67"/>
        <end position="91"/>
    </location>
</feature>
<dbReference type="GO" id="GO:0140359">
    <property type="term" value="F:ABC-type transporter activity"/>
    <property type="evidence" value="ECO:0007669"/>
    <property type="project" value="InterPro"/>
</dbReference>
<feature type="transmembrane region" description="Helical" evidence="9">
    <location>
        <begin position="24"/>
        <end position="44"/>
    </location>
</feature>
<dbReference type="InterPro" id="IPR036640">
    <property type="entry name" value="ABC1_TM_sf"/>
</dbReference>
<feature type="transmembrane region" description="Helical" evidence="9">
    <location>
        <begin position="273"/>
        <end position="297"/>
    </location>
</feature>
<dbReference type="PROSITE" id="PS00211">
    <property type="entry name" value="ABC_TRANSPORTER_1"/>
    <property type="match status" value="1"/>
</dbReference>
<dbReference type="SUPFAM" id="SSF52540">
    <property type="entry name" value="P-loop containing nucleoside triphosphate hydrolases"/>
    <property type="match status" value="1"/>
</dbReference>
<feature type="transmembrane region" description="Helical" evidence="9">
    <location>
        <begin position="146"/>
        <end position="168"/>
    </location>
</feature>
<keyword evidence="4 9" id="KW-0812">Transmembrane</keyword>
<dbReference type="GO" id="GO:0005524">
    <property type="term" value="F:ATP binding"/>
    <property type="evidence" value="ECO:0007669"/>
    <property type="project" value="UniProtKB-KW"/>
</dbReference>
<dbReference type="EMBL" id="JAPKNK010000007">
    <property type="protein sequence ID" value="MCX5570764.1"/>
    <property type="molecule type" value="Genomic_DNA"/>
</dbReference>
<organism evidence="12 13">
    <name type="scientific">Kaistia nematophila</name>
    <dbReference type="NCBI Taxonomy" id="2994654"/>
    <lineage>
        <taxon>Bacteria</taxon>
        <taxon>Pseudomonadati</taxon>
        <taxon>Pseudomonadota</taxon>
        <taxon>Alphaproteobacteria</taxon>
        <taxon>Hyphomicrobiales</taxon>
        <taxon>Kaistiaceae</taxon>
        <taxon>Kaistia</taxon>
    </lineage>
</organism>
<keyword evidence="3" id="KW-0813">Transport</keyword>
<evidence type="ECO:0000256" key="3">
    <source>
        <dbReference type="ARBA" id="ARBA00022448"/>
    </source>
</evidence>
<feature type="domain" description="ABC transmembrane type-1" evidence="11">
    <location>
        <begin position="33"/>
        <end position="332"/>
    </location>
</feature>
<dbReference type="Gene3D" id="3.40.50.300">
    <property type="entry name" value="P-loop containing nucleotide triphosphate hydrolases"/>
    <property type="match status" value="1"/>
</dbReference>
<dbReference type="Proteomes" id="UP001144805">
    <property type="component" value="Unassembled WGS sequence"/>
</dbReference>
<dbReference type="InterPro" id="IPR017871">
    <property type="entry name" value="ABC_transporter-like_CS"/>
</dbReference>
<evidence type="ECO:0000256" key="1">
    <source>
        <dbReference type="ARBA" id="ARBA00004651"/>
    </source>
</evidence>